<evidence type="ECO:0000256" key="4">
    <source>
        <dbReference type="PROSITE-ProRule" id="PRU00023"/>
    </source>
</evidence>
<evidence type="ECO:0000256" key="1">
    <source>
        <dbReference type="ARBA" id="ARBA00022737"/>
    </source>
</evidence>
<proteinExistence type="inferred from homology"/>
<gene>
    <name evidence="7" type="primary">sowahca</name>
</gene>
<evidence type="ECO:0000256" key="5">
    <source>
        <dbReference type="SAM" id="MobiDB-lite"/>
    </source>
</evidence>
<reference evidence="7" key="2">
    <citation type="submission" date="2025-08" db="UniProtKB">
        <authorList>
            <consortium name="Ensembl"/>
        </authorList>
    </citation>
    <scope>IDENTIFICATION</scope>
</reference>
<dbReference type="Pfam" id="PF12796">
    <property type="entry name" value="Ank_2"/>
    <property type="match status" value="1"/>
</dbReference>
<dbReference type="PROSITE" id="PS50297">
    <property type="entry name" value="ANK_REP_REGION"/>
    <property type="match status" value="1"/>
</dbReference>
<evidence type="ECO:0000259" key="6">
    <source>
        <dbReference type="Pfam" id="PF25877"/>
    </source>
</evidence>
<dbReference type="AlphaFoldDB" id="A0AAY4DVJ3"/>
<keyword evidence="1" id="KW-0677">Repeat</keyword>
<dbReference type="Pfam" id="PF25877">
    <property type="entry name" value="WHD_SOWAH"/>
    <property type="match status" value="1"/>
</dbReference>
<feature type="region of interest" description="Disordered" evidence="5">
    <location>
        <begin position="117"/>
        <end position="161"/>
    </location>
</feature>
<dbReference type="Proteomes" id="UP000694580">
    <property type="component" value="Chromosome 9"/>
</dbReference>
<accession>A0AAY4DVJ3</accession>
<reference evidence="7" key="3">
    <citation type="submission" date="2025-09" db="UniProtKB">
        <authorList>
            <consortium name="Ensembl"/>
        </authorList>
    </citation>
    <scope>IDENTIFICATION</scope>
</reference>
<feature type="region of interest" description="Disordered" evidence="5">
    <location>
        <begin position="376"/>
        <end position="404"/>
    </location>
</feature>
<comment type="similarity">
    <text evidence="3">Belongs to the SOWAH family.</text>
</comment>
<keyword evidence="2 4" id="KW-0040">ANK repeat</keyword>
<organism evidence="7 8">
    <name type="scientific">Denticeps clupeoides</name>
    <name type="common">denticle herring</name>
    <dbReference type="NCBI Taxonomy" id="299321"/>
    <lineage>
        <taxon>Eukaryota</taxon>
        <taxon>Metazoa</taxon>
        <taxon>Chordata</taxon>
        <taxon>Craniata</taxon>
        <taxon>Vertebrata</taxon>
        <taxon>Euteleostomi</taxon>
        <taxon>Actinopterygii</taxon>
        <taxon>Neopterygii</taxon>
        <taxon>Teleostei</taxon>
        <taxon>Clupei</taxon>
        <taxon>Clupeiformes</taxon>
        <taxon>Denticipitoidei</taxon>
        <taxon>Denticipitidae</taxon>
        <taxon>Denticeps</taxon>
    </lineage>
</organism>
<feature type="domain" description="SOWAHA-C winged helix-turn-helix" evidence="6">
    <location>
        <begin position="4"/>
        <end position="71"/>
    </location>
</feature>
<evidence type="ECO:0000313" key="8">
    <source>
        <dbReference type="Proteomes" id="UP000694580"/>
    </source>
</evidence>
<name>A0AAY4DVJ3_9TELE</name>
<evidence type="ECO:0000256" key="2">
    <source>
        <dbReference type="ARBA" id="ARBA00023043"/>
    </source>
</evidence>
<dbReference type="GeneTree" id="ENSGT00950000183003"/>
<dbReference type="PANTHER" id="PTHR14491:SF4">
    <property type="entry name" value="ANKYRIN REPEAT DOMAIN-CONTAINING PROTEIN SOWAHC"/>
    <property type="match status" value="1"/>
</dbReference>
<dbReference type="SUPFAM" id="SSF48403">
    <property type="entry name" value="Ankyrin repeat"/>
    <property type="match status" value="1"/>
</dbReference>
<evidence type="ECO:0000256" key="3">
    <source>
        <dbReference type="ARBA" id="ARBA00038122"/>
    </source>
</evidence>
<feature type="compositionally biased region" description="Polar residues" evidence="5">
    <location>
        <begin position="125"/>
        <end position="138"/>
    </location>
</feature>
<dbReference type="InterPro" id="IPR058889">
    <property type="entry name" value="WHD_SOWAHA-C"/>
</dbReference>
<protein>
    <recommendedName>
        <fullName evidence="6">SOWAHA-C winged helix-turn-helix domain-containing protein</fullName>
    </recommendedName>
</protein>
<keyword evidence="8" id="KW-1185">Reference proteome</keyword>
<dbReference type="SMART" id="SM00248">
    <property type="entry name" value="ANK"/>
    <property type="match status" value="2"/>
</dbReference>
<evidence type="ECO:0000313" key="7">
    <source>
        <dbReference type="Ensembl" id="ENSDCDP00010049294.1"/>
    </source>
</evidence>
<feature type="repeat" description="ANK" evidence="4">
    <location>
        <begin position="247"/>
        <end position="268"/>
    </location>
</feature>
<dbReference type="PANTHER" id="PTHR14491">
    <property type="entry name" value="SOSONDOWAH, ISOFORM G"/>
    <property type="match status" value="1"/>
</dbReference>
<dbReference type="Ensembl" id="ENSDCDT00010059690.1">
    <property type="protein sequence ID" value="ENSDCDP00010049294.1"/>
    <property type="gene ID" value="ENSDCDG00010029539.1"/>
</dbReference>
<reference evidence="7 8" key="1">
    <citation type="submission" date="2020-06" db="EMBL/GenBank/DDBJ databases">
        <authorList>
            <consortium name="Wellcome Sanger Institute Data Sharing"/>
        </authorList>
    </citation>
    <scope>NUCLEOTIDE SEQUENCE [LARGE SCALE GENOMIC DNA]</scope>
</reference>
<sequence>MATEFTQDAVLQFLIARGGRVKNRELIDHFRSRFSSASFRETLKRFVDALAVVRLEDGDKFVCVRRRFRGPVMLLRTDGPFNLNMAVGSGEDAALGEEGDAGGKLSAVTSSDDAMIEGRTKDTDSSPAQPSQPAQLTNPGPAEPAELRRGEDASPGEPAACRDEDCASVMLDPLEHEWMLCASDGEWESLRRLLAREPSLVTKRDFVTGFTCLHWAAKQGKQELFATLVGFAKEHGVPLNVNARSGAGYTPLHLAAMHNHAEVVKLLVGAFEADVELRDHSGRKASQYLSPTAAGDIKDIIGACGDADAEGAESAGGRWRLPRVLHANLNPLRLLSAPDDGECDAGGGPRPRSLYRKSSIGRIKLNRGRFKTQIVHSTSFRESEEGDESLKSPVKSRPMSNLFG</sequence>
<dbReference type="InterPro" id="IPR036770">
    <property type="entry name" value="Ankyrin_rpt-contain_sf"/>
</dbReference>
<dbReference type="InterPro" id="IPR002110">
    <property type="entry name" value="Ankyrin_rpt"/>
</dbReference>
<dbReference type="PROSITE" id="PS50088">
    <property type="entry name" value="ANK_REPEAT"/>
    <property type="match status" value="1"/>
</dbReference>
<dbReference type="Gene3D" id="1.25.40.20">
    <property type="entry name" value="Ankyrin repeat-containing domain"/>
    <property type="match status" value="1"/>
</dbReference>